<dbReference type="Pfam" id="PF13349">
    <property type="entry name" value="DUF4097"/>
    <property type="match status" value="2"/>
</dbReference>
<dbReference type="PANTHER" id="PTHR34094:SF1">
    <property type="entry name" value="PROTEIN FAM185A"/>
    <property type="match status" value="1"/>
</dbReference>
<evidence type="ECO:0000256" key="1">
    <source>
        <dbReference type="SAM" id="Phobius"/>
    </source>
</evidence>
<evidence type="ECO:0000313" key="3">
    <source>
        <dbReference type="EMBL" id="SHI95176.1"/>
    </source>
</evidence>
<keyword evidence="4" id="KW-1185">Reference proteome</keyword>
<feature type="domain" description="DUF4097" evidence="2">
    <location>
        <begin position="56"/>
        <end position="193"/>
    </location>
</feature>
<keyword evidence="1" id="KW-1133">Transmembrane helix</keyword>
<dbReference type="Gene3D" id="2.160.20.120">
    <property type="match status" value="1"/>
</dbReference>
<dbReference type="PANTHER" id="PTHR34094">
    <property type="match status" value="1"/>
</dbReference>
<feature type="domain" description="DUF4097" evidence="2">
    <location>
        <begin position="253"/>
        <end position="397"/>
    </location>
</feature>
<evidence type="ECO:0000313" key="4">
    <source>
        <dbReference type="Proteomes" id="UP000324781"/>
    </source>
</evidence>
<keyword evidence="1" id="KW-0472">Membrane</keyword>
<organism evidence="3 4">
    <name type="scientific">Thermoclostridium caenicola</name>
    <dbReference type="NCBI Taxonomy" id="659425"/>
    <lineage>
        <taxon>Bacteria</taxon>
        <taxon>Bacillati</taxon>
        <taxon>Bacillota</taxon>
        <taxon>Clostridia</taxon>
        <taxon>Eubacteriales</taxon>
        <taxon>Oscillospiraceae</taxon>
        <taxon>Thermoclostridium</taxon>
    </lineage>
</organism>
<dbReference type="RefSeq" id="WP_188118408.1">
    <property type="nucleotide sequence ID" value="NZ_FQZP01000016.1"/>
</dbReference>
<feature type="transmembrane region" description="Helical" evidence="1">
    <location>
        <begin position="6"/>
        <end position="27"/>
    </location>
</feature>
<accession>A0A1M6FC09</accession>
<dbReference type="AlphaFoldDB" id="A0A1M6FC09"/>
<sequence>MSTRKIIMWTLASVLLTGGVLIVYFLGGFTGMLFTDLETFEVNDFREFDAGPVGGIEISASGTDTDIIVVDSPKIMVSLKGTVRTQDASFVPYIEADVIGNTLRIEIKKKSSSKAMFYSGDVRLTLEIPESFTGHLAYNGASGRLNASRLKLNSCKLATSSGDISLGDLEVNGIASVHATSGRIGVEKLQASSASFMASSGDIYLGDITVREGFSADASSGQIVIESLIASNATLKNTSGDKRIASLTVSGEAVLEGNSGSTKLDRVSTGKLVIRSSSGDVSAETARSGQTTIQTSSGRISVKGLEGDADLSSGSGSITLQCEKPASSIQIASSSGSVNLSLPGSAQFTLDAQTSSGRIRTDFSLEKSSSGEKYLRGSVGNGSLAVFVKTTSGNITVSKN</sequence>
<dbReference type="Proteomes" id="UP000324781">
    <property type="component" value="Unassembled WGS sequence"/>
</dbReference>
<dbReference type="EMBL" id="FQZP01000016">
    <property type="protein sequence ID" value="SHI95176.1"/>
    <property type="molecule type" value="Genomic_DNA"/>
</dbReference>
<dbReference type="InterPro" id="IPR025164">
    <property type="entry name" value="Toastrack_DUF4097"/>
</dbReference>
<reference evidence="3 4" key="1">
    <citation type="submission" date="2016-11" db="EMBL/GenBank/DDBJ databases">
        <authorList>
            <person name="Varghese N."/>
            <person name="Submissions S."/>
        </authorList>
    </citation>
    <scope>NUCLEOTIDE SEQUENCE [LARGE SCALE GENOMIC DNA]</scope>
    <source>
        <strain evidence="3 4">DSM 19027</strain>
    </source>
</reference>
<gene>
    <name evidence="3" type="ORF">SAMN05444373_101618</name>
</gene>
<evidence type="ECO:0000259" key="2">
    <source>
        <dbReference type="Pfam" id="PF13349"/>
    </source>
</evidence>
<proteinExistence type="predicted"/>
<protein>
    <submittedName>
        <fullName evidence="3">Adhesin</fullName>
    </submittedName>
</protein>
<keyword evidence="1" id="KW-0812">Transmembrane</keyword>
<name>A0A1M6FC09_9FIRM</name>